<dbReference type="PANTHER" id="PTHR12358">
    <property type="entry name" value="SPHINGOSINE KINASE"/>
    <property type="match status" value="1"/>
</dbReference>
<comment type="caution">
    <text evidence="6">The sequence shown here is derived from an EMBL/GenBank/DDBJ whole genome shotgun (WGS) entry which is preliminary data.</text>
</comment>
<dbReference type="InterPro" id="IPR045540">
    <property type="entry name" value="YegS/DAGK_C"/>
</dbReference>
<dbReference type="GO" id="GO:0016020">
    <property type="term" value="C:membrane"/>
    <property type="evidence" value="ECO:0007669"/>
    <property type="project" value="GOC"/>
</dbReference>
<keyword evidence="2" id="KW-0547">Nucleotide-binding</keyword>
<dbReference type="GO" id="GO:0008654">
    <property type="term" value="P:phospholipid biosynthetic process"/>
    <property type="evidence" value="ECO:0007669"/>
    <property type="project" value="InterPro"/>
</dbReference>
<sequence length="345" mass="37777">MAFSFAPTVSCGFSISAVETRSGAMSREYVFIVNPNGSNGNTGKEWKKLRPKLEAKFDKDYKIKEAFTSGPSHAMEIAKEAVRNGAHAVVAVGGDGTFNEVVNGFFDDGKPIEPENGGSSTKTALGLIPLGTGSDFARTFGWTKNANEVVNRLLKGQRQRIDVGYAKAEPENSGRYFVNVADVHLSAKAGSIAAHYKRFGNLCYVIGALQAFMGHRNLDMKIRVDDGEWKEAPQTTALFVGNGKYHGGGMKITPNAHPSTRDFEMVTFENFKWFDFLLKMHMLYNGTHTSLKEVCCERVHKVEIKEKLQPNSETTGKVVVQADGEYVGHLPATFTVIPAAVDLIV</sequence>
<evidence type="ECO:0000313" key="6">
    <source>
        <dbReference type="EMBL" id="KAH7287460.1"/>
    </source>
</evidence>
<dbReference type="InterPro" id="IPR001206">
    <property type="entry name" value="Diacylglycerol_kinase_cat_dom"/>
</dbReference>
<keyword evidence="4" id="KW-0067">ATP-binding</keyword>
<dbReference type="Pfam" id="PF00781">
    <property type="entry name" value="DAGK_cat"/>
    <property type="match status" value="1"/>
</dbReference>
<dbReference type="InterPro" id="IPR050187">
    <property type="entry name" value="Lipid_Phosphate_FormReg"/>
</dbReference>
<dbReference type="OrthoDB" id="336240at2759"/>
<gene>
    <name evidence="6" type="ORF">KP509_32G057000</name>
</gene>
<feature type="domain" description="DAGKc" evidence="5">
    <location>
        <begin position="24"/>
        <end position="170"/>
    </location>
</feature>
<dbReference type="PROSITE" id="PS50146">
    <property type="entry name" value="DAGK"/>
    <property type="match status" value="1"/>
</dbReference>
<accession>A0A8T2QV20</accession>
<dbReference type="Pfam" id="PF19279">
    <property type="entry name" value="YegS_C"/>
    <property type="match status" value="1"/>
</dbReference>
<protein>
    <recommendedName>
        <fullName evidence="5">DAGKc domain-containing protein</fullName>
    </recommendedName>
</protein>
<name>A0A8T2QV20_CERRI</name>
<dbReference type="InterPro" id="IPR017438">
    <property type="entry name" value="ATP-NAD_kinase_N"/>
</dbReference>
<evidence type="ECO:0000256" key="3">
    <source>
        <dbReference type="ARBA" id="ARBA00022777"/>
    </source>
</evidence>
<evidence type="ECO:0000256" key="2">
    <source>
        <dbReference type="ARBA" id="ARBA00022741"/>
    </source>
</evidence>
<dbReference type="InterPro" id="IPR005218">
    <property type="entry name" value="Diacylglycerol/lipid_kinase"/>
</dbReference>
<dbReference type="NCBIfam" id="TIGR00147">
    <property type="entry name" value="YegS/Rv2252/BmrU family lipid kinase"/>
    <property type="match status" value="1"/>
</dbReference>
<dbReference type="GO" id="GO:0006665">
    <property type="term" value="P:sphingolipid metabolic process"/>
    <property type="evidence" value="ECO:0007669"/>
    <property type="project" value="UniProtKB-ARBA"/>
</dbReference>
<dbReference type="PANTHER" id="PTHR12358:SF54">
    <property type="entry name" value="SPHINGOSINE KINASE RELATED PROTEIN"/>
    <property type="match status" value="1"/>
</dbReference>
<keyword evidence="3" id="KW-0418">Kinase</keyword>
<evidence type="ECO:0000256" key="1">
    <source>
        <dbReference type="ARBA" id="ARBA00022679"/>
    </source>
</evidence>
<dbReference type="GO" id="GO:0005524">
    <property type="term" value="F:ATP binding"/>
    <property type="evidence" value="ECO:0007669"/>
    <property type="project" value="UniProtKB-KW"/>
</dbReference>
<dbReference type="Gene3D" id="3.40.50.10330">
    <property type="entry name" value="Probable inorganic polyphosphate/atp-NAD kinase, domain 1"/>
    <property type="match status" value="1"/>
</dbReference>
<dbReference type="SUPFAM" id="SSF111331">
    <property type="entry name" value="NAD kinase/diacylglycerol kinase-like"/>
    <property type="match status" value="1"/>
</dbReference>
<proteinExistence type="predicted"/>
<dbReference type="SMART" id="SM00046">
    <property type="entry name" value="DAGKc"/>
    <property type="match status" value="1"/>
</dbReference>
<evidence type="ECO:0000256" key="4">
    <source>
        <dbReference type="ARBA" id="ARBA00022840"/>
    </source>
</evidence>
<dbReference type="Proteomes" id="UP000825935">
    <property type="component" value="Chromosome 32"/>
</dbReference>
<dbReference type="GO" id="GO:0016301">
    <property type="term" value="F:kinase activity"/>
    <property type="evidence" value="ECO:0007669"/>
    <property type="project" value="UniProtKB-KW"/>
</dbReference>
<dbReference type="OMA" id="YRPKFGF"/>
<keyword evidence="1" id="KW-0808">Transferase</keyword>
<evidence type="ECO:0000259" key="5">
    <source>
        <dbReference type="PROSITE" id="PS50146"/>
    </source>
</evidence>
<dbReference type="InterPro" id="IPR016064">
    <property type="entry name" value="NAD/diacylglycerol_kinase_sf"/>
</dbReference>
<organism evidence="6 7">
    <name type="scientific">Ceratopteris richardii</name>
    <name type="common">Triangle waterfern</name>
    <dbReference type="NCBI Taxonomy" id="49495"/>
    <lineage>
        <taxon>Eukaryota</taxon>
        <taxon>Viridiplantae</taxon>
        <taxon>Streptophyta</taxon>
        <taxon>Embryophyta</taxon>
        <taxon>Tracheophyta</taxon>
        <taxon>Polypodiopsida</taxon>
        <taxon>Polypodiidae</taxon>
        <taxon>Polypodiales</taxon>
        <taxon>Pteridineae</taxon>
        <taxon>Pteridaceae</taxon>
        <taxon>Parkerioideae</taxon>
        <taxon>Ceratopteris</taxon>
    </lineage>
</organism>
<reference evidence="6" key="1">
    <citation type="submission" date="2021-08" db="EMBL/GenBank/DDBJ databases">
        <title>WGS assembly of Ceratopteris richardii.</title>
        <authorList>
            <person name="Marchant D.B."/>
            <person name="Chen G."/>
            <person name="Jenkins J."/>
            <person name="Shu S."/>
            <person name="Leebens-Mack J."/>
            <person name="Grimwood J."/>
            <person name="Schmutz J."/>
            <person name="Soltis P."/>
            <person name="Soltis D."/>
            <person name="Chen Z.-H."/>
        </authorList>
    </citation>
    <scope>NUCLEOTIDE SEQUENCE</scope>
    <source>
        <strain evidence="6">Whitten #5841</strain>
        <tissue evidence="6">Leaf</tissue>
    </source>
</reference>
<dbReference type="AlphaFoldDB" id="A0A8T2QV20"/>
<keyword evidence="7" id="KW-1185">Reference proteome</keyword>
<dbReference type="Gene3D" id="2.60.200.40">
    <property type="match status" value="1"/>
</dbReference>
<evidence type="ECO:0000313" key="7">
    <source>
        <dbReference type="Proteomes" id="UP000825935"/>
    </source>
</evidence>
<dbReference type="EMBL" id="CM035437">
    <property type="protein sequence ID" value="KAH7287460.1"/>
    <property type="molecule type" value="Genomic_DNA"/>
</dbReference>